<dbReference type="Proteomes" id="UP000403266">
    <property type="component" value="Unassembled WGS sequence"/>
</dbReference>
<dbReference type="AlphaFoldDB" id="A0A5N7MLW6"/>
<dbReference type="OrthoDB" id="6910161at2"/>
<organism evidence="1 2">
    <name type="scientific">Microvirga tunisiensis</name>
    <dbReference type="NCBI Taxonomy" id="2108360"/>
    <lineage>
        <taxon>Bacteria</taxon>
        <taxon>Pseudomonadati</taxon>
        <taxon>Pseudomonadota</taxon>
        <taxon>Alphaproteobacteria</taxon>
        <taxon>Hyphomicrobiales</taxon>
        <taxon>Methylobacteriaceae</taxon>
        <taxon>Microvirga</taxon>
    </lineage>
</organism>
<evidence type="ECO:0000313" key="2">
    <source>
        <dbReference type="Proteomes" id="UP000403266"/>
    </source>
</evidence>
<sequence length="147" mass="16255">MSAFVVSTAHIDTIVSAAIDLEFFAARTDHGTLERVCHETATAFGKMLLAENVRSVIHRYRLTGGAEAFDYAELVATYTFRYRPCVRAGIAAKALDCFDYQSCETDNYEKSLAYAFTCRMAKALNKHLAGYEAAPWGIDDRIAATAH</sequence>
<protein>
    <submittedName>
        <fullName evidence="1">Uncharacterized protein</fullName>
    </submittedName>
</protein>
<accession>A0A5N7MLW6</accession>
<evidence type="ECO:0000313" key="1">
    <source>
        <dbReference type="EMBL" id="MPR27134.1"/>
    </source>
</evidence>
<dbReference type="EMBL" id="VOSK01000074">
    <property type="protein sequence ID" value="MPR27134.1"/>
    <property type="molecule type" value="Genomic_DNA"/>
</dbReference>
<dbReference type="RefSeq" id="WP_152713278.1">
    <property type="nucleotide sequence ID" value="NZ_VOSJ01000074.1"/>
</dbReference>
<gene>
    <name evidence="1" type="ORF">FS320_18415</name>
</gene>
<name>A0A5N7MLW6_9HYPH</name>
<reference evidence="1 2" key="1">
    <citation type="journal article" date="2019" name="Syst. Appl. Microbiol.">
        <title>Microvirga tunisiensis sp. nov., a root nodule symbiotic bacterium isolated from Lupinus micranthus and L. luteus grown in Northern Tunisia.</title>
        <authorList>
            <person name="Msaddak A."/>
            <person name="Rejili M."/>
            <person name="Duran D."/>
            <person name="Mars M."/>
            <person name="Palacios J.M."/>
            <person name="Ruiz-Argueso T."/>
            <person name="Rey L."/>
            <person name="Imperial J."/>
        </authorList>
    </citation>
    <scope>NUCLEOTIDE SEQUENCE [LARGE SCALE GENOMIC DNA]</scope>
    <source>
        <strain evidence="1 2">Lmie10</strain>
    </source>
</reference>
<proteinExistence type="predicted"/>
<comment type="caution">
    <text evidence="1">The sequence shown here is derived from an EMBL/GenBank/DDBJ whole genome shotgun (WGS) entry which is preliminary data.</text>
</comment>
<keyword evidence="2" id="KW-1185">Reference proteome</keyword>